<evidence type="ECO:0000259" key="6">
    <source>
        <dbReference type="PROSITE" id="PS50109"/>
    </source>
</evidence>
<feature type="domain" description="Protein kinase" evidence="5">
    <location>
        <begin position="1"/>
        <end position="287"/>
    </location>
</feature>
<dbReference type="InterPro" id="IPR053159">
    <property type="entry name" value="Hybrid_Histidine_Kinase"/>
</dbReference>
<accession>A0A1V9D9K0</accession>
<dbReference type="PANTHER" id="PTHR43642">
    <property type="entry name" value="HYBRID SIGNAL TRANSDUCTION HISTIDINE KINASE G"/>
    <property type="match status" value="1"/>
</dbReference>
<keyword evidence="8" id="KW-0418">Kinase</keyword>
<feature type="domain" description="Histidine kinase" evidence="6">
    <location>
        <begin position="1630"/>
        <end position="1846"/>
    </location>
</feature>
<protein>
    <recommendedName>
        <fullName evidence="2">histidine kinase</fullName>
        <ecNumber evidence="2">2.7.13.3</ecNumber>
    </recommendedName>
</protein>
<dbReference type="InterPro" id="IPR013655">
    <property type="entry name" value="PAS_fold_3"/>
</dbReference>
<dbReference type="Gene3D" id="3.30.450.40">
    <property type="match status" value="1"/>
</dbReference>
<dbReference type="PANTHER" id="PTHR43642:SF1">
    <property type="entry name" value="HYBRID SIGNAL TRANSDUCTION HISTIDINE KINASE G"/>
    <property type="match status" value="1"/>
</dbReference>
<evidence type="ECO:0000256" key="4">
    <source>
        <dbReference type="SAM" id="MobiDB-lite"/>
    </source>
</evidence>
<dbReference type="PROSITE" id="PS50109">
    <property type="entry name" value="HIS_KIN"/>
    <property type="match status" value="1"/>
</dbReference>
<dbReference type="SMART" id="SM00388">
    <property type="entry name" value="HisKA"/>
    <property type="match status" value="1"/>
</dbReference>
<dbReference type="GO" id="GO:0000155">
    <property type="term" value="F:phosphorelay sensor kinase activity"/>
    <property type="evidence" value="ECO:0007669"/>
    <property type="project" value="InterPro"/>
</dbReference>
<evidence type="ECO:0000259" key="7">
    <source>
        <dbReference type="PROSITE" id="PS50113"/>
    </source>
</evidence>
<dbReference type="PROSITE" id="PS50113">
    <property type="entry name" value="PAC"/>
    <property type="match status" value="1"/>
</dbReference>
<feature type="domain" description="PAC" evidence="7">
    <location>
        <begin position="1559"/>
        <end position="1610"/>
    </location>
</feature>
<dbReference type="Gene3D" id="2.10.70.100">
    <property type="match status" value="1"/>
</dbReference>
<dbReference type="Gene3D" id="3.30.565.10">
    <property type="entry name" value="Histidine kinase-like ATPase, C-terminal domain"/>
    <property type="match status" value="1"/>
</dbReference>
<dbReference type="InterPro" id="IPR001610">
    <property type="entry name" value="PAC"/>
</dbReference>
<dbReference type="SUPFAM" id="SSF55785">
    <property type="entry name" value="PYP-like sensor domain (PAS domain)"/>
    <property type="match status" value="1"/>
</dbReference>
<evidence type="ECO:0000313" key="9">
    <source>
        <dbReference type="Proteomes" id="UP000192769"/>
    </source>
</evidence>
<dbReference type="InterPro" id="IPR004358">
    <property type="entry name" value="Sig_transdc_His_kin-like_C"/>
</dbReference>
<comment type="catalytic activity">
    <reaction evidence="1">
        <text>ATP + protein L-histidine = ADP + protein N-phospho-L-histidine.</text>
        <dbReference type="EC" id="2.7.13.3"/>
    </reaction>
</comment>
<dbReference type="SUPFAM" id="SSF52540">
    <property type="entry name" value="P-loop containing nucleoside triphosphate hydrolases"/>
    <property type="match status" value="1"/>
</dbReference>
<dbReference type="EC" id="2.7.13.3" evidence="2"/>
<gene>
    <name evidence="8" type="ORF">B2J69_19825</name>
</gene>
<dbReference type="InterPro" id="IPR003594">
    <property type="entry name" value="HATPase_dom"/>
</dbReference>
<evidence type="ECO:0000256" key="3">
    <source>
        <dbReference type="ARBA" id="ARBA00022553"/>
    </source>
</evidence>
<dbReference type="SMART" id="SM00086">
    <property type="entry name" value="PAC"/>
    <property type="match status" value="1"/>
</dbReference>
<organism evidence="8 9">
    <name type="scientific">Pantoea latae</name>
    <dbReference type="NCBI Taxonomy" id="1964541"/>
    <lineage>
        <taxon>Bacteria</taxon>
        <taxon>Pseudomonadati</taxon>
        <taxon>Pseudomonadota</taxon>
        <taxon>Gammaproteobacteria</taxon>
        <taxon>Enterobacterales</taxon>
        <taxon>Erwiniaceae</taxon>
        <taxon>Pantoea</taxon>
    </lineage>
</organism>
<evidence type="ECO:0000256" key="2">
    <source>
        <dbReference type="ARBA" id="ARBA00012438"/>
    </source>
</evidence>
<reference evidence="8 9" key="1">
    <citation type="submission" date="2017-02" db="EMBL/GenBank/DDBJ databases">
        <title>Whole genome shotgun sequence of Pantoea agglomerans strain AS1 isolated from a cycad, Zamia floridana in Central Florida, USA.</title>
        <authorList>
            <person name="Lata P."/>
            <person name="Govindarajan S."/>
            <person name="Qi F."/>
            <person name="Li J.-L."/>
            <person name="Maurya S.K."/>
            <person name="Sahoo M.K."/>
        </authorList>
    </citation>
    <scope>NUCLEOTIDE SEQUENCE [LARGE SCALE GENOMIC DNA]</scope>
    <source>
        <strain evidence="8 9">AS1</strain>
    </source>
</reference>
<dbReference type="InterPro" id="IPR003661">
    <property type="entry name" value="HisK_dim/P_dom"/>
</dbReference>
<dbReference type="PROSITE" id="PS50011">
    <property type="entry name" value="PROTEIN_KINASE_DOM"/>
    <property type="match status" value="1"/>
</dbReference>
<evidence type="ECO:0000313" key="8">
    <source>
        <dbReference type="EMBL" id="OQP30499.1"/>
    </source>
</evidence>
<name>A0A1V9D9K0_9GAMM</name>
<dbReference type="CDD" id="cd00130">
    <property type="entry name" value="PAS"/>
    <property type="match status" value="1"/>
</dbReference>
<dbReference type="InterPro" id="IPR036097">
    <property type="entry name" value="HisK_dim/P_sf"/>
</dbReference>
<comment type="caution">
    <text evidence="8">The sequence shown here is derived from an EMBL/GenBank/DDBJ whole genome shotgun (WGS) entry which is preliminary data.</text>
</comment>
<dbReference type="Pfam" id="PF01590">
    <property type="entry name" value="GAF"/>
    <property type="match status" value="1"/>
</dbReference>
<dbReference type="RefSeq" id="WP_081141527.1">
    <property type="nucleotide sequence ID" value="NZ_MWUE01000033.1"/>
</dbReference>
<dbReference type="Proteomes" id="UP000192769">
    <property type="component" value="Unassembled WGS sequence"/>
</dbReference>
<keyword evidence="3" id="KW-0597">Phosphoprotein</keyword>
<dbReference type="OrthoDB" id="9772100at2"/>
<dbReference type="Gene3D" id="3.40.50.300">
    <property type="entry name" value="P-loop containing nucleotide triphosphate hydrolases"/>
    <property type="match status" value="1"/>
</dbReference>
<sequence length="1846" mass="202559">MSMVSVMPDDADGESITLAADSHFTPLAHDGPLIWLHCHQPQDEARLLLTASSDDGAFQTTQWLKNEQSLASRLCASWAIKPLGHTRYRNRYALLYPSFAFTPLADLITTPDADIARFLQRAVSLALVLSQAHRQGIVHGDIQPRRFVLNAADESVRLGGFGLALANADVAARGAWPVSAEALPYMSPEHTGRTPHGVNSLSDLYSLGVVLYQLLTGRLPFGTPDATPADWIHHHIASAPRPPTAGNLTVPPMLADILLRLLAKSPVNRYQTIDGLLADLRRCQATLTRDNTIAPFTPGLQESFTASYRAETLYTDHAQAQLLLSAAEETARSGTHSLVVISGAPGAGKSAILASALKTLQHKNLLLTLAKADRHATVGSYGVLTAAFRAVTLYLLGLSAAEMLAWRTRLLQTLGEYAGLAVELVPELKQLLNVPPQAIGRANALDSRARFSQMACTLVSALAMPGRPLVMLLDDVQWADQASLRLLENLFLRSEHLPFMLVLAHRATDAPPDDSLTEFLARIRTSAARVSDIAPNPLTAKAIARWLAERLHARPGETSELAALVHEKTGGNPLFVRNFFRQALEEQLIVPARYPQRWHYDRAALATRACTENVASLVVRQLAQLPVATRLLLGHLACLGSRGELTLLSDILQLGVEPITQKLAPAIAGKFITLAQTHYAFTHDRVHDAAFSLVTSDQTLRLHQQAACLLASAADRATGNETLFRAVHHIARSADAPLTSTQARRYGQLSLRAARRAKGTGDYISALRYLTTARRFIDARHGFTLALEEAECEFLQGNLTRAQQLCTTLIAMPGALGEKSAAACLSAEIHMRQSDNHLALETALAWLAVFGIHFNRYPDEAACDAAFQAVRQRLGDAPERLFSSLPLIQDIEKESVLNLIASTIFASSYDCPQLHLLLSCKIIEITLDHGLTGASAFGLAWFSVLISDRYQAHQLAFRCGQLANTLTQQHDFTRFKARTLLPLDQVAIWTQPLASAIGYARETFRVAVAQGDSSFACLALRHQIMNMLTRGDHLDAVLISLDRGLAFTRKAFYPDVENVLLMQKRFVSQLRSSNSRHASEPPPLTGSEPGLTSGPKAMVQFWNWLYRGMTHFYAEEYLSALRCFSQAERLESAVPGYIYLLDLCFYGALSISLPLSAHSCAPDSVRELRRRLERVARWGALNPALFADKAALLQAELARLEGDVGAALVQYEKAIALSAGESYAHINALAHELAGRCARAAQMEVTADGFMRNAIAGWDNWGAAARARLIEQHYPHLATSGPHNAFAAFSLTQDETLRDLESMVTAVRALTEEINLDRLIHILMRMLLERAGAQRCLLIRILEGNIPQTEAAAETTADGIRVNIAARRPQADDLPLSVLSAVIRTGKEIRTGQPEDYSPFSQDPYLVASGAAVMCVPMYKQARLVGVLFLENRLMPDAFTAEHSHIVKLLGAQAAVSLETARLYAELLEENIQRRRVEKELRDSQQSLMLGEKISHTGTWHWHLEQDIMLLSEEYTRILGLPAGQKQLSMADFMTRVHPDDAPCIHELVALSVSKGAPMQAEFRIMRPDGEVRYIKGIGEPVANWPELKEYFGTISDITAQRESEDAARIAQAELARVTRVTTVGQLTASIAHEINQPLMSIVANAGAGIRWLSRGAEAAEQVRLSFEEIVGEGKRAGEIIHGLQALTRNHQPVFNSENMHRIAHHIISLSRSELERHQVTVEYAFEARNAQIFCDTIQIQQVLLNLIVNALDAMSAVSDRPRHLTLSSSNPDAQTLAFSVADSGTGMSDAVLEKVFDSFYTTKATGMGMGLAISQGIIKRHQGRLTARRAAPHGSLFQFTLPVEQ</sequence>
<dbReference type="InterPro" id="IPR005467">
    <property type="entry name" value="His_kinase_dom"/>
</dbReference>
<dbReference type="SUPFAM" id="SSF55874">
    <property type="entry name" value="ATPase domain of HSP90 chaperone/DNA topoisomerase II/histidine kinase"/>
    <property type="match status" value="1"/>
</dbReference>
<dbReference type="SUPFAM" id="SSF47384">
    <property type="entry name" value="Homodimeric domain of signal transducing histidine kinase"/>
    <property type="match status" value="1"/>
</dbReference>
<dbReference type="Gene3D" id="1.10.287.130">
    <property type="match status" value="1"/>
</dbReference>
<dbReference type="Pfam" id="PF00069">
    <property type="entry name" value="Pkinase"/>
    <property type="match status" value="1"/>
</dbReference>
<dbReference type="InterPro" id="IPR035965">
    <property type="entry name" value="PAS-like_dom_sf"/>
</dbReference>
<dbReference type="NCBIfam" id="TIGR00229">
    <property type="entry name" value="sensory_box"/>
    <property type="match status" value="1"/>
</dbReference>
<dbReference type="SMART" id="SM00220">
    <property type="entry name" value="S_TKc"/>
    <property type="match status" value="1"/>
</dbReference>
<proteinExistence type="predicted"/>
<dbReference type="InterPro" id="IPR000719">
    <property type="entry name" value="Prot_kinase_dom"/>
</dbReference>
<feature type="region of interest" description="Disordered" evidence="4">
    <location>
        <begin position="1072"/>
        <end position="1091"/>
    </location>
</feature>
<evidence type="ECO:0000256" key="1">
    <source>
        <dbReference type="ARBA" id="ARBA00000085"/>
    </source>
</evidence>
<dbReference type="Pfam" id="PF02518">
    <property type="entry name" value="HATPase_c"/>
    <property type="match status" value="1"/>
</dbReference>
<evidence type="ECO:0000259" key="5">
    <source>
        <dbReference type="PROSITE" id="PS50011"/>
    </source>
</evidence>
<dbReference type="InterPro" id="IPR041664">
    <property type="entry name" value="AAA_16"/>
</dbReference>
<dbReference type="SUPFAM" id="SSF56112">
    <property type="entry name" value="Protein kinase-like (PK-like)"/>
    <property type="match status" value="1"/>
</dbReference>
<dbReference type="InterPro" id="IPR000700">
    <property type="entry name" value="PAS-assoc_C"/>
</dbReference>
<dbReference type="Gene3D" id="1.10.510.10">
    <property type="entry name" value="Transferase(Phosphotransferase) domain 1"/>
    <property type="match status" value="1"/>
</dbReference>
<dbReference type="Pfam" id="PF13191">
    <property type="entry name" value="AAA_16"/>
    <property type="match status" value="1"/>
</dbReference>
<dbReference type="Gene3D" id="3.30.450.20">
    <property type="entry name" value="PAS domain"/>
    <property type="match status" value="1"/>
</dbReference>
<dbReference type="InterPro" id="IPR011009">
    <property type="entry name" value="Kinase-like_dom_sf"/>
</dbReference>
<dbReference type="InterPro" id="IPR029016">
    <property type="entry name" value="GAF-like_dom_sf"/>
</dbReference>
<keyword evidence="9" id="KW-1185">Reference proteome</keyword>
<dbReference type="InterPro" id="IPR036890">
    <property type="entry name" value="HATPase_C_sf"/>
</dbReference>
<dbReference type="SMART" id="SM00387">
    <property type="entry name" value="HATPase_c"/>
    <property type="match status" value="1"/>
</dbReference>
<dbReference type="CDD" id="cd00082">
    <property type="entry name" value="HisKA"/>
    <property type="match status" value="1"/>
</dbReference>
<dbReference type="InterPro" id="IPR003018">
    <property type="entry name" value="GAF"/>
</dbReference>
<keyword evidence="8" id="KW-0808">Transferase</keyword>
<dbReference type="GO" id="GO:0005524">
    <property type="term" value="F:ATP binding"/>
    <property type="evidence" value="ECO:0007669"/>
    <property type="project" value="InterPro"/>
</dbReference>
<dbReference type="SMART" id="SM00065">
    <property type="entry name" value="GAF"/>
    <property type="match status" value="1"/>
</dbReference>
<dbReference type="PRINTS" id="PR00344">
    <property type="entry name" value="BCTRLSENSOR"/>
</dbReference>
<dbReference type="SUPFAM" id="SSF55781">
    <property type="entry name" value="GAF domain-like"/>
    <property type="match status" value="1"/>
</dbReference>
<dbReference type="InterPro" id="IPR000014">
    <property type="entry name" value="PAS"/>
</dbReference>
<dbReference type="EMBL" id="MWUE01000033">
    <property type="protein sequence ID" value="OQP30499.1"/>
    <property type="molecule type" value="Genomic_DNA"/>
</dbReference>
<dbReference type="Pfam" id="PF08447">
    <property type="entry name" value="PAS_3"/>
    <property type="match status" value="1"/>
</dbReference>
<dbReference type="InterPro" id="IPR027417">
    <property type="entry name" value="P-loop_NTPase"/>
</dbReference>
<dbReference type="Pfam" id="PF00512">
    <property type="entry name" value="HisKA"/>
    <property type="match status" value="1"/>
</dbReference>